<name>A0A915P686_9BILA</name>
<proteinExistence type="predicted"/>
<accession>A0A915P686</accession>
<sequence length="290" mass="33147">MENKNLNFNEDLYMTNLAYKTGIEGLMLKDKMKYRMMQNDVDLALSISNSRDFSNALPQAGHSKHGQHPAIQQQQGGILNTHRELNPTLQWQQGTTVNAQHEQHPALQQQQGRVVNDHQYMQNLGSTQGQDNSGIGSKSLNQQSVLNTTAHQYGDYLTQLRGQNPQYFQQTHNQNLNHQNVQHAPNVSINHLSNRQPANQQLNLDNYIRSLGDIILKSDPYFMNLWCKSVQYNDLYNEWLTADSGSLPEAVEQEHIRQSSITPSSSNIGSNNPEVANREEQTFDYFKFHK</sequence>
<dbReference type="WBParaSite" id="scf7180000422805.g9644">
    <property type="protein sequence ID" value="scf7180000422805.g9644"/>
    <property type="gene ID" value="scf7180000422805.g9644"/>
</dbReference>
<feature type="compositionally biased region" description="Low complexity" evidence="1">
    <location>
        <begin position="259"/>
        <end position="273"/>
    </location>
</feature>
<evidence type="ECO:0000313" key="3">
    <source>
        <dbReference type="WBParaSite" id="scf7180000422805.g9644"/>
    </source>
</evidence>
<dbReference type="Proteomes" id="UP000887560">
    <property type="component" value="Unplaced"/>
</dbReference>
<evidence type="ECO:0000313" key="2">
    <source>
        <dbReference type="Proteomes" id="UP000887560"/>
    </source>
</evidence>
<evidence type="ECO:0000256" key="1">
    <source>
        <dbReference type="SAM" id="MobiDB-lite"/>
    </source>
</evidence>
<dbReference type="AlphaFoldDB" id="A0A915P686"/>
<protein>
    <submittedName>
        <fullName evidence="3">Uncharacterized protein</fullName>
    </submittedName>
</protein>
<organism evidence="2 3">
    <name type="scientific">Meloidogyne floridensis</name>
    <dbReference type="NCBI Taxonomy" id="298350"/>
    <lineage>
        <taxon>Eukaryota</taxon>
        <taxon>Metazoa</taxon>
        <taxon>Ecdysozoa</taxon>
        <taxon>Nematoda</taxon>
        <taxon>Chromadorea</taxon>
        <taxon>Rhabditida</taxon>
        <taxon>Tylenchina</taxon>
        <taxon>Tylenchomorpha</taxon>
        <taxon>Tylenchoidea</taxon>
        <taxon>Meloidogynidae</taxon>
        <taxon>Meloidogyninae</taxon>
        <taxon>Meloidogyne</taxon>
    </lineage>
</organism>
<keyword evidence="2" id="KW-1185">Reference proteome</keyword>
<reference evidence="3" key="1">
    <citation type="submission" date="2022-11" db="UniProtKB">
        <authorList>
            <consortium name="WormBaseParasite"/>
        </authorList>
    </citation>
    <scope>IDENTIFICATION</scope>
</reference>
<feature type="region of interest" description="Disordered" evidence="1">
    <location>
        <begin position="257"/>
        <end position="276"/>
    </location>
</feature>